<name>A0A5C6NTN1_9TELE</name>
<sequence length="160" mass="17034">MSAAPHAHLTRLITATSSTSGLAATARDSHLDNGGAEHGPFRLNVPYCPQNTIKALSEVGVEDQSDGSSSFPAREVTFHVPKANFHNRGSDRKAPALVRRPIHTAPDPSCSSCGWWVHCRRKCPHSWFGLGPAGPMDVGPATRRSPSSPSPKPGSRVGPR</sequence>
<proteinExistence type="predicted"/>
<dbReference type="Proteomes" id="UP000324091">
    <property type="component" value="Chromosome 18"/>
</dbReference>
<dbReference type="AlphaFoldDB" id="A0A5C6NTN1"/>
<gene>
    <name evidence="2" type="ORF">D4764_18G0002660</name>
</gene>
<feature type="region of interest" description="Disordered" evidence="1">
    <location>
        <begin position="132"/>
        <end position="160"/>
    </location>
</feature>
<evidence type="ECO:0000256" key="1">
    <source>
        <dbReference type="SAM" id="MobiDB-lite"/>
    </source>
</evidence>
<dbReference type="EMBL" id="RHFK02000010">
    <property type="protein sequence ID" value="TWW69460.1"/>
    <property type="molecule type" value="Genomic_DNA"/>
</dbReference>
<accession>A0A5C6NTN1</accession>
<evidence type="ECO:0000313" key="2">
    <source>
        <dbReference type="EMBL" id="TWW69460.1"/>
    </source>
</evidence>
<reference evidence="2 3" key="1">
    <citation type="submission" date="2019-04" db="EMBL/GenBank/DDBJ databases">
        <title>Chromosome genome assembly for Takifugu flavidus.</title>
        <authorList>
            <person name="Xiao S."/>
        </authorList>
    </citation>
    <scope>NUCLEOTIDE SEQUENCE [LARGE SCALE GENOMIC DNA]</scope>
    <source>
        <strain evidence="2">HTHZ2018</strain>
        <tissue evidence="2">Muscle</tissue>
    </source>
</reference>
<protein>
    <submittedName>
        <fullName evidence="2">Uncharacterized protein</fullName>
    </submittedName>
</protein>
<organism evidence="2 3">
    <name type="scientific">Takifugu flavidus</name>
    <name type="common">sansaifugu</name>
    <dbReference type="NCBI Taxonomy" id="433684"/>
    <lineage>
        <taxon>Eukaryota</taxon>
        <taxon>Metazoa</taxon>
        <taxon>Chordata</taxon>
        <taxon>Craniata</taxon>
        <taxon>Vertebrata</taxon>
        <taxon>Euteleostomi</taxon>
        <taxon>Actinopterygii</taxon>
        <taxon>Neopterygii</taxon>
        <taxon>Teleostei</taxon>
        <taxon>Neoteleostei</taxon>
        <taxon>Acanthomorphata</taxon>
        <taxon>Eupercaria</taxon>
        <taxon>Tetraodontiformes</taxon>
        <taxon>Tetradontoidea</taxon>
        <taxon>Tetraodontidae</taxon>
        <taxon>Takifugu</taxon>
    </lineage>
</organism>
<comment type="caution">
    <text evidence="2">The sequence shown here is derived from an EMBL/GenBank/DDBJ whole genome shotgun (WGS) entry which is preliminary data.</text>
</comment>
<keyword evidence="3" id="KW-1185">Reference proteome</keyword>
<evidence type="ECO:0000313" key="3">
    <source>
        <dbReference type="Proteomes" id="UP000324091"/>
    </source>
</evidence>
<feature type="compositionally biased region" description="Low complexity" evidence="1">
    <location>
        <begin position="143"/>
        <end position="160"/>
    </location>
</feature>